<dbReference type="GO" id="GO:0006281">
    <property type="term" value="P:DNA repair"/>
    <property type="evidence" value="ECO:0007669"/>
    <property type="project" value="UniProtKB-KW"/>
</dbReference>
<dbReference type="SUPFAM" id="SSF52540">
    <property type="entry name" value="P-loop containing nucleoside triphosphate hydrolases"/>
    <property type="match status" value="2"/>
</dbReference>
<evidence type="ECO:0000256" key="3">
    <source>
        <dbReference type="ARBA" id="ARBA00022801"/>
    </source>
</evidence>
<dbReference type="InterPro" id="IPR051055">
    <property type="entry name" value="PIF1_helicase"/>
</dbReference>
<dbReference type="Pfam" id="PF21530">
    <property type="entry name" value="Pif1_2B_dom"/>
    <property type="match status" value="1"/>
</dbReference>
<evidence type="ECO:0000256" key="7">
    <source>
        <dbReference type="ARBA" id="ARBA00023204"/>
    </source>
</evidence>
<evidence type="ECO:0000256" key="2">
    <source>
        <dbReference type="ARBA" id="ARBA00022763"/>
    </source>
</evidence>
<dbReference type="AlphaFoldDB" id="A0A9D4F7M5"/>
<dbReference type="SMART" id="SM00382">
    <property type="entry name" value="AAA"/>
    <property type="match status" value="1"/>
</dbReference>
<name>A0A9D4F7M5_DREPO</name>
<accession>A0A9D4F7M5</accession>
<comment type="cofactor">
    <cofactor evidence="9">
        <name>Mg(2+)</name>
        <dbReference type="ChEBI" id="CHEBI:18420"/>
    </cofactor>
</comment>
<evidence type="ECO:0000256" key="1">
    <source>
        <dbReference type="ARBA" id="ARBA00022741"/>
    </source>
</evidence>
<dbReference type="Pfam" id="PF05970">
    <property type="entry name" value="PIF1"/>
    <property type="match status" value="1"/>
</dbReference>
<dbReference type="GO" id="GO:0005524">
    <property type="term" value="F:ATP binding"/>
    <property type="evidence" value="ECO:0007669"/>
    <property type="project" value="UniProtKB-KW"/>
</dbReference>
<keyword evidence="5 9" id="KW-0067">ATP-binding</keyword>
<dbReference type="EMBL" id="JAIWYP010000007">
    <property type="protein sequence ID" value="KAH3791576.1"/>
    <property type="molecule type" value="Genomic_DNA"/>
</dbReference>
<dbReference type="EC" id="5.6.2.3" evidence="9"/>
<dbReference type="InterPro" id="IPR010285">
    <property type="entry name" value="DNA_helicase_pif1-like_DEAD"/>
</dbReference>
<evidence type="ECO:0000256" key="5">
    <source>
        <dbReference type="ARBA" id="ARBA00022840"/>
    </source>
</evidence>
<dbReference type="GO" id="GO:0000723">
    <property type="term" value="P:telomere maintenance"/>
    <property type="evidence" value="ECO:0007669"/>
    <property type="project" value="InterPro"/>
</dbReference>
<dbReference type="GO" id="GO:0043139">
    <property type="term" value="F:5'-3' DNA helicase activity"/>
    <property type="evidence" value="ECO:0007669"/>
    <property type="project" value="UniProtKB-EC"/>
</dbReference>
<dbReference type="GO" id="GO:0016787">
    <property type="term" value="F:hydrolase activity"/>
    <property type="evidence" value="ECO:0007669"/>
    <property type="project" value="UniProtKB-KW"/>
</dbReference>
<evidence type="ECO:0000313" key="11">
    <source>
        <dbReference type="EMBL" id="KAH3791576.1"/>
    </source>
</evidence>
<keyword evidence="6" id="KW-0238">DNA-binding</keyword>
<keyword evidence="3 9" id="KW-0378">Hydrolase</keyword>
<keyword evidence="2 9" id="KW-0227">DNA damage</keyword>
<keyword evidence="12" id="KW-1185">Reference proteome</keyword>
<keyword evidence="4 9" id="KW-0347">Helicase</keyword>
<dbReference type="InterPro" id="IPR049163">
    <property type="entry name" value="Pif1-like_2B_dom"/>
</dbReference>
<comment type="caution">
    <text evidence="11">The sequence shown here is derived from an EMBL/GenBank/DDBJ whole genome shotgun (WGS) entry which is preliminary data.</text>
</comment>
<dbReference type="GO" id="GO:0006310">
    <property type="term" value="P:DNA recombination"/>
    <property type="evidence" value="ECO:0007669"/>
    <property type="project" value="UniProtKB-KW"/>
</dbReference>
<dbReference type="InterPro" id="IPR027417">
    <property type="entry name" value="P-loop_NTPase"/>
</dbReference>
<protein>
    <recommendedName>
        <fullName evidence="9">ATP-dependent DNA helicase</fullName>
        <ecNumber evidence="9">5.6.2.3</ecNumber>
    </recommendedName>
</protein>
<evidence type="ECO:0000313" key="12">
    <source>
        <dbReference type="Proteomes" id="UP000828390"/>
    </source>
</evidence>
<gene>
    <name evidence="11" type="ORF">DPMN_145065</name>
</gene>
<evidence type="ECO:0000256" key="6">
    <source>
        <dbReference type="ARBA" id="ARBA00023125"/>
    </source>
</evidence>
<dbReference type="PANTHER" id="PTHR47642:SF5">
    <property type="entry name" value="ATP-DEPENDENT DNA HELICASE"/>
    <property type="match status" value="1"/>
</dbReference>
<sequence length="358" mass="40177">MSLNEEQNLAVQRALEGHNILIHGPAGTGKSYVIKQIIDTIKKTPKKLSVTATTGIACIAYPDAMTIHKWSGYGDGRNNKKEIAELVQHNRHYMECKQRIIETDILIIDECSMMSRKLFECLDSICRIKNSNLPFGGIQLILAGDFRQLPPVSNPIFSDNGEFCFLSPLFEVITHRLELRQVVRQSELQLIDAIAQCSMGNPTSDCVKFIQSLARQLQSPDAATKLFSTNEQVDEYNRTKIMEFPGQLYEFLSADTGERNFLSQMIIPKHLWLKIGAPVILMRNLSDKLVNGLKGVVSAITEEGPIVKFGEKSVPVPRMKCSVFSPSKNHDVAVREQYPLKLAFAISIHKSQGMTLER</sequence>
<dbReference type="Gene3D" id="3.40.50.300">
    <property type="entry name" value="P-loop containing nucleotide triphosphate hydrolases"/>
    <property type="match status" value="1"/>
</dbReference>
<keyword evidence="8" id="KW-0413">Isomerase</keyword>
<reference evidence="11" key="2">
    <citation type="submission" date="2020-11" db="EMBL/GenBank/DDBJ databases">
        <authorList>
            <person name="McCartney M.A."/>
            <person name="Auch B."/>
            <person name="Kono T."/>
            <person name="Mallez S."/>
            <person name="Becker A."/>
            <person name="Gohl D.M."/>
            <person name="Silverstein K.A.T."/>
            <person name="Koren S."/>
            <person name="Bechman K.B."/>
            <person name="Herman A."/>
            <person name="Abrahante J.E."/>
            <person name="Garbe J."/>
        </authorList>
    </citation>
    <scope>NUCLEOTIDE SEQUENCE</scope>
    <source>
        <strain evidence="11">Duluth1</strain>
        <tissue evidence="11">Whole animal</tissue>
    </source>
</reference>
<organism evidence="11 12">
    <name type="scientific">Dreissena polymorpha</name>
    <name type="common">Zebra mussel</name>
    <name type="synonym">Mytilus polymorpha</name>
    <dbReference type="NCBI Taxonomy" id="45954"/>
    <lineage>
        <taxon>Eukaryota</taxon>
        <taxon>Metazoa</taxon>
        <taxon>Spiralia</taxon>
        <taxon>Lophotrochozoa</taxon>
        <taxon>Mollusca</taxon>
        <taxon>Bivalvia</taxon>
        <taxon>Autobranchia</taxon>
        <taxon>Heteroconchia</taxon>
        <taxon>Euheterodonta</taxon>
        <taxon>Imparidentia</taxon>
        <taxon>Neoheterodontei</taxon>
        <taxon>Myida</taxon>
        <taxon>Dreissenoidea</taxon>
        <taxon>Dreissenidae</taxon>
        <taxon>Dreissena</taxon>
    </lineage>
</organism>
<comment type="catalytic activity">
    <reaction evidence="9">
        <text>ATP + H2O = ADP + phosphate + H(+)</text>
        <dbReference type="Rhea" id="RHEA:13065"/>
        <dbReference type="ChEBI" id="CHEBI:15377"/>
        <dbReference type="ChEBI" id="CHEBI:15378"/>
        <dbReference type="ChEBI" id="CHEBI:30616"/>
        <dbReference type="ChEBI" id="CHEBI:43474"/>
        <dbReference type="ChEBI" id="CHEBI:456216"/>
        <dbReference type="EC" id="5.6.2.3"/>
    </reaction>
</comment>
<dbReference type="InterPro" id="IPR003593">
    <property type="entry name" value="AAA+_ATPase"/>
</dbReference>
<keyword evidence="1 9" id="KW-0547">Nucleotide-binding</keyword>
<dbReference type="PANTHER" id="PTHR47642">
    <property type="entry name" value="ATP-DEPENDENT DNA HELICASE"/>
    <property type="match status" value="1"/>
</dbReference>
<keyword evidence="9" id="KW-0233">DNA recombination</keyword>
<feature type="domain" description="AAA+ ATPase" evidence="10">
    <location>
        <begin position="16"/>
        <end position="187"/>
    </location>
</feature>
<evidence type="ECO:0000256" key="4">
    <source>
        <dbReference type="ARBA" id="ARBA00022806"/>
    </source>
</evidence>
<evidence type="ECO:0000259" key="10">
    <source>
        <dbReference type="SMART" id="SM00382"/>
    </source>
</evidence>
<evidence type="ECO:0000256" key="8">
    <source>
        <dbReference type="ARBA" id="ARBA00023235"/>
    </source>
</evidence>
<proteinExistence type="inferred from homology"/>
<comment type="similarity">
    <text evidence="9">Belongs to the helicase family.</text>
</comment>
<evidence type="ECO:0000256" key="9">
    <source>
        <dbReference type="RuleBase" id="RU363044"/>
    </source>
</evidence>
<reference evidence="11" key="1">
    <citation type="journal article" date="2019" name="bioRxiv">
        <title>The Genome of the Zebra Mussel, Dreissena polymorpha: A Resource for Invasive Species Research.</title>
        <authorList>
            <person name="McCartney M.A."/>
            <person name="Auch B."/>
            <person name="Kono T."/>
            <person name="Mallez S."/>
            <person name="Zhang Y."/>
            <person name="Obille A."/>
            <person name="Becker A."/>
            <person name="Abrahante J.E."/>
            <person name="Garbe J."/>
            <person name="Badalamenti J.P."/>
            <person name="Herman A."/>
            <person name="Mangelson H."/>
            <person name="Liachko I."/>
            <person name="Sullivan S."/>
            <person name="Sone E.D."/>
            <person name="Koren S."/>
            <person name="Silverstein K.A.T."/>
            <person name="Beckman K.B."/>
            <person name="Gohl D.M."/>
        </authorList>
    </citation>
    <scope>NUCLEOTIDE SEQUENCE</scope>
    <source>
        <strain evidence="11">Duluth1</strain>
        <tissue evidence="11">Whole animal</tissue>
    </source>
</reference>
<dbReference type="Proteomes" id="UP000828390">
    <property type="component" value="Unassembled WGS sequence"/>
</dbReference>
<keyword evidence="7 9" id="KW-0234">DNA repair</keyword>